<dbReference type="KEGG" id="moc:BB934_03990"/>
<gene>
    <name evidence="1" type="ORF">BB934_03990</name>
</gene>
<name>A0A1B2EC26_9HYPH</name>
<sequence length="192" mass="21787">MRFPWSGGRHPCLDLLVETSDTLIGVESKRYEPYRPKTPTALSEAYWRPVWGDSMKGYEGIRDSLRDGSLSFRHLDAAQLVKHAFGLRTAGHRAPEYTDKRPVLLSLFAEPDTWPSGRAVSRTQINAHRDEVRHFADRVAGDEVAFVWCSYSDVLKAWSRSGDERLISHAAAIVERFRLPVDYNSILAQEDG</sequence>
<dbReference type="AlphaFoldDB" id="A0A1B2EC26"/>
<dbReference type="EMBL" id="CP016616">
    <property type="protein sequence ID" value="ANY77487.1"/>
    <property type="molecule type" value="Genomic_DNA"/>
</dbReference>
<reference evidence="1" key="1">
    <citation type="submission" date="2016-07" db="EMBL/GenBank/DDBJ databases">
        <title>Microvirga ossetica sp. nov. a new species of rhizobia isolated from root nodules of the legume species Vicia alpestris Steven originated from North Ossetia region in the Caucasus.</title>
        <authorList>
            <person name="Safronova V.I."/>
            <person name="Kuznetsova I.G."/>
            <person name="Sazanova A.L."/>
            <person name="Belimov A."/>
            <person name="Andronov E."/>
            <person name="Osledkin Y.S."/>
            <person name="Onishchuk O.P."/>
            <person name="Kurchak O.N."/>
            <person name="Shaposhnikov A.I."/>
            <person name="Willems A."/>
            <person name="Tikhonovich I.A."/>
        </authorList>
    </citation>
    <scope>NUCLEOTIDE SEQUENCE [LARGE SCALE GENOMIC DNA]</scope>
    <source>
        <strain evidence="1">V5/3M</strain>
    </source>
</reference>
<organism evidence="1">
    <name type="scientific">Microvirga ossetica</name>
    <dbReference type="NCBI Taxonomy" id="1882682"/>
    <lineage>
        <taxon>Bacteria</taxon>
        <taxon>Pseudomonadati</taxon>
        <taxon>Pseudomonadota</taxon>
        <taxon>Alphaproteobacteria</taxon>
        <taxon>Hyphomicrobiales</taxon>
        <taxon>Methylobacteriaceae</taxon>
        <taxon>Microvirga</taxon>
    </lineage>
</organism>
<proteinExistence type="predicted"/>
<evidence type="ECO:0000313" key="1">
    <source>
        <dbReference type="EMBL" id="ANY77487.1"/>
    </source>
</evidence>
<accession>A0A1B2EC26</accession>
<protein>
    <submittedName>
        <fullName evidence="1">Uncharacterized protein</fullName>
    </submittedName>
</protein>